<feature type="chain" id="PRO_5034003361" description="Hepcidin-like" evidence="9">
    <location>
        <begin position="20"/>
        <end position="85"/>
    </location>
</feature>
<evidence type="ECO:0000256" key="6">
    <source>
        <dbReference type="ARBA" id="ARBA00022729"/>
    </source>
</evidence>
<dbReference type="Proteomes" id="UP000694397">
    <property type="component" value="Chromosome 18"/>
</dbReference>
<organism evidence="10 11">
    <name type="scientific">Scleropages formosus</name>
    <name type="common">Asian bonytongue</name>
    <name type="synonym">Osteoglossum formosum</name>
    <dbReference type="NCBI Taxonomy" id="113540"/>
    <lineage>
        <taxon>Eukaryota</taxon>
        <taxon>Metazoa</taxon>
        <taxon>Chordata</taxon>
        <taxon>Craniata</taxon>
        <taxon>Vertebrata</taxon>
        <taxon>Euteleostomi</taxon>
        <taxon>Actinopterygii</taxon>
        <taxon>Neopterygii</taxon>
        <taxon>Teleostei</taxon>
        <taxon>Osteoglossocephala</taxon>
        <taxon>Osteoglossomorpha</taxon>
        <taxon>Osteoglossiformes</taxon>
        <taxon>Osteoglossidae</taxon>
        <taxon>Scleropages</taxon>
    </lineage>
</organism>
<reference evidence="10 11" key="1">
    <citation type="submission" date="2019-04" db="EMBL/GenBank/DDBJ databases">
        <authorList>
            <consortium name="Wellcome Sanger Institute Data Sharing"/>
        </authorList>
    </citation>
    <scope>NUCLEOTIDE SEQUENCE [LARGE SCALE GENOMIC DNA]</scope>
</reference>
<feature type="signal peptide" evidence="9">
    <location>
        <begin position="1"/>
        <end position="19"/>
    </location>
</feature>
<dbReference type="GO" id="GO:0006879">
    <property type="term" value="P:intracellular iron ion homeostasis"/>
    <property type="evidence" value="ECO:0007669"/>
    <property type="project" value="InterPro"/>
</dbReference>
<gene>
    <name evidence="10" type="primary">hamp</name>
</gene>
<dbReference type="KEGG" id="sfm:114912545"/>
<evidence type="ECO:0000256" key="1">
    <source>
        <dbReference type="ARBA" id="ARBA00004613"/>
    </source>
</evidence>
<evidence type="ECO:0000256" key="5">
    <source>
        <dbReference type="ARBA" id="ARBA00022702"/>
    </source>
</evidence>
<comment type="subcellular location">
    <subcellularLocation>
        <location evidence="1">Secreted</location>
    </subcellularLocation>
</comment>
<dbReference type="GeneTree" id="ENSGT00940000179505"/>
<evidence type="ECO:0000256" key="4">
    <source>
        <dbReference type="ARBA" id="ARBA00022529"/>
    </source>
</evidence>
<evidence type="ECO:0000256" key="2">
    <source>
        <dbReference type="ARBA" id="ARBA00008022"/>
    </source>
</evidence>
<dbReference type="AlphaFoldDB" id="A0A8C9W7Y1"/>
<keyword evidence="11" id="KW-1185">Reference proteome</keyword>
<accession>A0A8C9W7Y1</accession>
<dbReference type="OrthoDB" id="9428792at2759"/>
<dbReference type="InterPro" id="IPR010500">
    <property type="entry name" value="Hepcidin"/>
</dbReference>
<reference evidence="10" key="2">
    <citation type="submission" date="2025-08" db="UniProtKB">
        <authorList>
            <consortium name="Ensembl"/>
        </authorList>
    </citation>
    <scope>IDENTIFICATION</scope>
</reference>
<dbReference type="Ensembl" id="ENSSFOT00015073851.1">
    <property type="protein sequence ID" value="ENSSFOP00015071562.1"/>
    <property type="gene ID" value="ENSSFOG00015024379.1"/>
</dbReference>
<dbReference type="CTD" id="57817"/>
<keyword evidence="8" id="KW-1015">Disulfide bond</keyword>
<keyword evidence="7" id="KW-0044">Antibiotic</keyword>
<dbReference type="GO" id="GO:0005576">
    <property type="term" value="C:extracellular region"/>
    <property type="evidence" value="ECO:0007669"/>
    <property type="project" value="UniProtKB-SubCell"/>
</dbReference>
<reference evidence="10" key="3">
    <citation type="submission" date="2025-09" db="UniProtKB">
        <authorList>
            <consortium name="Ensembl"/>
        </authorList>
    </citation>
    <scope>IDENTIFICATION</scope>
</reference>
<evidence type="ECO:0000313" key="10">
    <source>
        <dbReference type="Ensembl" id="ENSSFOP00015071562.1"/>
    </source>
</evidence>
<dbReference type="GO" id="GO:0042742">
    <property type="term" value="P:defense response to bacterium"/>
    <property type="evidence" value="ECO:0007669"/>
    <property type="project" value="UniProtKB-KW"/>
</dbReference>
<evidence type="ECO:0008006" key="12">
    <source>
        <dbReference type="Google" id="ProtNLM"/>
    </source>
</evidence>
<evidence type="ECO:0000256" key="9">
    <source>
        <dbReference type="SAM" id="SignalP"/>
    </source>
</evidence>
<dbReference type="PANTHER" id="PTHR16877">
    <property type="entry name" value="HEPCIDIN"/>
    <property type="match status" value="1"/>
</dbReference>
<name>A0A8C9W7Y1_SCLFO</name>
<keyword evidence="3" id="KW-0964">Secreted</keyword>
<protein>
    <recommendedName>
        <fullName evidence="12">Hepcidin-like</fullName>
    </recommendedName>
</protein>
<evidence type="ECO:0000256" key="7">
    <source>
        <dbReference type="ARBA" id="ARBA00023022"/>
    </source>
</evidence>
<dbReference type="GO" id="GO:0005179">
    <property type="term" value="F:hormone activity"/>
    <property type="evidence" value="ECO:0007669"/>
    <property type="project" value="UniProtKB-KW"/>
</dbReference>
<sequence length="85" mass="9522">MKFLSIIAVILCACALLSAASPVSEMPMQETREGDIQEDKQWITEAAEEVNPLVLLRSKRQSHLSLCRYCCNCCKNKGCGYCCKF</sequence>
<proteinExistence type="inferred from homology"/>
<evidence type="ECO:0000256" key="8">
    <source>
        <dbReference type="ARBA" id="ARBA00023157"/>
    </source>
</evidence>
<dbReference type="RefSeq" id="XP_029115626.1">
    <property type="nucleotide sequence ID" value="XM_029259793.1"/>
</dbReference>
<keyword evidence="6 9" id="KW-0732">Signal</keyword>
<keyword evidence="5" id="KW-0372">Hormone</keyword>
<dbReference type="PANTHER" id="PTHR16877:SF0">
    <property type="entry name" value="HEPCIDIN"/>
    <property type="match status" value="1"/>
</dbReference>
<keyword evidence="4" id="KW-0929">Antimicrobial</keyword>
<evidence type="ECO:0000256" key="3">
    <source>
        <dbReference type="ARBA" id="ARBA00022525"/>
    </source>
</evidence>
<dbReference type="Pfam" id="PF06446">
    <property type="entry name" value="Hepcidin"/>
    <property type="match status" value="1"/>
</dbReference>
<dbReference type="GeneID" id="114912545"/>
<comment type="similarity">
    <text evidence="2">Belongs to the hepcidin family.</text>
</comment>
<evidence type="ECO:0000313" key="11">
    <source>
        <dbReference type="Proteomes" id="UP000694397"/>
    </source>
</evidence>